<dbReference type="RefSeq" id="WP_018999337.1">
    <property type="nucleotide sequence ID" value="NZ_QRST01000023.1"/>
</dbReference>
<feature type="transmembrane region" description="Helical" evidence="3">
    <location>
        <begin position="29"/>
        <end position="47"/>
    </location>
</feature>
<feature type="transmembrane region" description="Helical" evidence="3">
    <location>
        <begin position="95"/>
        <end position="116"/>
    </location>
</feature>
<evidence type="ECO:0000256" key="3">
    <source>
        <dbReference type="SAM" id="Phobius"/>
    </source>
</evidence>
<dbReference type="Gene3D" id="1.20.1250.20">
    <property type="entry name" value="MFS general substrate transporter like domains"/>
    <property type="match status" value="2"/>
</dbReference>
<feature type="transmembrane region" description="Helical" evidence="3">
    <location>
        <begin position="322"/>
        <end position="340"/>
    </location>
</feature>
<feature type="transmembrane region" description="Helical" evidence="3">
    <location>
        <begin position="122"/>
        <end position="146"/>
    </location>
</feature>
<dbReference type="Pfam" id="PF07690">
    <property type="entry name" value="MFS_1"/>
    <property type="match status" value="1"/>
</dbReference>
<dbReference type="Proteomes" id="UP000284662">
    <property type="component" value="Unassembled WGS sequence"/>
</dbReference>
<evidence type="ECO:0000256" key="2">
    <source>
        <dbReference type="ARBA" id="ARBA00022475"/>
    </source>
</evidence>
<evidence type="ECO:0000313" key="7">
    <source>
        <dbReference type="Proteomes" id="UP000286147"/>
    </source>
</evidence>
<dbReference type="EMBL" id="QRST01000023">
    <property type="protein sequence ID" value="RGQ03323.1"/>
    <property type="molecule type" value="Genomic_DNA"/>
</dbReference>
<dbReference type="InterPro" id="IPR036259">
    <property type="entry name" value="MFS_trans_sf"/>
</dbReference>
<dbReference type="NCBIfam" id="TIGR00885">
    <property type="entry name" value="fucP"/>
    <property type="match status" value="1"/>
</dbReference>
<feature type="transmembrane region" description="Helical" evidence="3">
    <location>
        <begin position="381"/>
        <end position="401"/>
    </location>
</feature>
<protein>
    <submittedName>
        <fullName evidence="5">L-fucose:H+ symporter permease</fullName>
    </submittedName>
</protein>
<feature type="transmembrane region" description="Helical" evidence="3">
    <location>
        <begin position="67"/>
        <end position="88"/>
    </location>
</feature>
<feature type="transmembrane region" description="Helical" evidence="3">
    <location>
        <begin position="297"/>
        <end position="315"/>
    </location>
</feature>
<keyword evidence="3" id="KW-1133">Transmembrane helix</keyword>
<feature type="transmembrane region" description="Helical" evidence="3">
    <location>
        <begin position="346"/>
        <end position="369"/>
    </location>
</feature>
<feature type="transmembrane region" description="Helical" evidence="3">
    <location>
        <begin position="158"/>
        <end position="180"/>
    </location>
</feature>
<dbReference type="Proteomes" id="UP000286147">
    <property type="component" value="Unassembled WGS sequence"/>
</dbReference>
<accession>A0A412CFY8</accession>
<keyword evidence="3" id="KW-0472">Membrane</keyword>
<proteinExistence type="predicted"/>
<comment type="subcellular location">
    <subcellularLocation>
        <location evidence="1">Cell inner membrane</location>
        <topology evidence="1">Multi-pass membrane protein</topology>
    </subcellularLocation>
</comment>
<dbReference type="PANTHER" id="PTHR43702:SF11">
    <property type="entry name" value="L-FUCOSE-PROTON SYMPORTER"/>
    <property type="match status" value="1"/>
</dbReference>
<keyword evidence="2" id="KW-1003">Cell membrane</keyword>
<evidence type="ECO:0000313" key="6">
    <source>
        <dbReference type="Proteomes" id="UP000284662"/>
    </source>
</evidence>
<keyword evidence="3" id="KW-0812">Transmembrane</keyword>
<dbReference type="EMBL" id="QRTP01000007">
    <property type="protein sequence ID" value="RGQ84636.1"/>
    <property type="molecule type" value="Genomic_DNA"/>
</dbReference>
<feature type="transmembrane region" description="Helical" evidence="3">
    <location>
        <begin position="421"/>
        <end position="441"/>
    </location>
</feature>
<feature type="transmembrane region" description="Helical" evidence="3">
    <location>
        <begin position="258"/>
        <end position="277"/>
    </location>
</feature>
<name>A0A412CFY8_9FIRM</name>
<comment type="caution">
    <text evidence="5">The sequence shown here is derived from an EMBL/GenBank/DDBJ whole genome shotgun (WGS) entry which is preliminary data.</text>
</comment>
<sequence length="447" mass="49497">MENNANTLSEKNVANNSNSIPVVPAQYRIYFFLLVSCFALWGMLNNMNDTLVPAFAKIFMIKAVDSSLVQVAFYGAYAVLAMPAAFIVRKYSYRVGVLVGLGFYMIGAFGYIPAALLQSYNLFLISIFILASGLSVLETTCNPFVLSLGAPETSVRRLNFAQAFNPVGSMAGLFLAKYLILANLNPADLDERLLMSSEQLAEIRHTELFWVCVPYVGLILIAFIIWVIFFRSKLNEKDGRVAMTVIEAFKKLFSNPRYYCGVITQFFYVGVQIAVWTWTIKYIMITKGLVEHEAVDYFIVAMVLFIIFRWICVYLMKYFVPAKMMAVFALAGILCCLGTIYIKGDFSVYCLIAISGCMSLMFPTIYGIALRGLGAEVKFGAAGLIMAILGGAIITPIMGWLVDSSALSFMVSGFSAAEAAIRTAFYLPVVCFAVVLGYSLVFRKTND</sequence>
<reference evidence="6 7" key="1">
    <citation type="submission" date="2018-08" db="EMBL/GenBank/DDBJ databases">
        <title>A genome reference for cultivated species of the human gut microbiota.</title>
        <authorList>
            <person name="Zou Y."/>
            <person name="Xue W."/>
            <person name="Luo G."/>
        </authorList>
    </citation>
    <scope>NUCLEOTIDE SEQUENCE [LARGE SCALE GENOMIC DNA]</scope>
    <source>
        <strain evidence="5 7">AF27-12</strain>
        <strain evidence="4 6">AF29-2</strain>
    </source>
</reference>
<dbReference type="SUPFAM" id="SSF103473">
    <property type="entry name" value="MFS general substrate transporter"/>
    <property type="match status" value="1"/>
</dbReference>
<dbReference type="GO" id="GO:0005886">
    <property type="term" value="C:plasma membrane"/>
    <property type="evidence" value="ECO:0007669"/>
    <property type="project" value="UniProtKB-SubCell"/>
</dbReference>
<dbReference type="InterPro" id="IPR011701">
    <property type="entry name" value="MFS"/>
</dbReference>
<dbReference type="GO" id="GO:0015535">
    <property type="term" value="F:fucose:proton symporter activity"/>
    <property type="evidence" value="ECO:0007669"/>
    <property type="project" value="InterPro"/>
</dbReference>
<dbReference type="PANTHER" id="PTHR43702">
    <property type="entry name" value="L-FUCOSE-PROTON SYMPORTER"/>
    <property type="match status" value="1"/>
</dbReference>
<evidence type="ECO:0000256" key="1">
    <source>
        <dbReference type="ARBA" id="ARBA00004429"/>
    </source>
</evidence>
<dbReference type="CDD" id="cd17394">
    <property type="entry name" value="MFS_FucP_like"/>
    <property type="match status" value="1"/>
</dbReference>
<dbReference type="AlphaFoldDB" id="A0A412CFY8"/>
<dbReference type="InterPro" id="IPR050375">
    <property type="entry name" value="MFS_TsgA-like"/>
</dbReference>
<dbReference type="InterPro" id="IPR005275">
    <property type="entry name" value="Lfuc_symporter_FucP"/>
</dbReference>
<feature type="transmembrane region" description="Helical" evidence="3">
    <location>
        <begin position="208"/>
        <end position="230"/>
    </location>
</feature>
<evidence type="ECO:0000313" key="5">
    <source>
        <dbReference type="EMBL" id="RGQ84636.1"/>
    </source>
</evidence>
<organism evidence="5 7">
    <name type="scientific">Megamonas rupellensis</name>
    <dbReference type="NCBI Taxonomy" id="491921"/>
    <lineage>
        <taxon>Bacteria</taxon>
        <taxon>Bacillati</taxon>
        <taxon>Bacillota</taxon>
        <taxon>Negativicutes</taxon>
        <taxon>Selenomonadales</taxon>
        <taxon>Selenomonadaceae</taxon>
        <taxon>Megamonas</taxon>
    </lineage>
</organism>
<gene>
    <name evidence="5" type="primary">fucP</name>
    <name evidence="5" type="ORF">DWY77_04450</name>
    <name evidence="4" type="ORF">DWZ11_09680</name>
</gene>
<evidence type="ECO:0000313" key="4">
    <source>
        <dbReference type="EMBL" id="RGQ03323.1"/>
    </source>
</evidence>